<name>A0A6C0H7R8_9ZZZZ</name>
<sequence length="234" mass="26939">MVKVIIDCREHDLIDLMKNIEFSVKQLDIGDIIITDNQDKELIIIERKTVNDLDASIKDGRYEEQSYRLSGYENVHNHNIIYLIEGNNDEKKIIYSAMFSIMYYKGFSLIQTKSISETVNVLTNMVEKMGKEETKIGYYLGGENTKEYSSLIKKEKSENITKENIDEIMLSQIPGVSINVANTIIKKYGSLSNMIKKGENEIKLEEITFVNKKGKSQKISKTACKNIREYLLIK</sequence>
<dbReference type="SUPFAM" id="SSF52980">
    <property type="entry name" value="Restriction endonuclease-like"/>
    <property type="match status" value="1"/>
</dbReference>
<dbReference type="PANTHER" id="PTHR13451:SF0">
    <property type="entry name" value="CROSSOVER JUNCTION ENDONUCLEASE MUS81"/>
    <property type="match status" value="1"/>
</dbReference>
<dbReference type="GO" id="GO:0003677">
    <property type="term" value="F:DNA binding"/>
    <property type="evidence" value="ECO:0007669"/>
    <property type="project" value="InterPro"/>
</dbReference>
<dbReference type="CDD" id="cd20074">
    <property type="entry name" value="XPF_nuclease_Mus81"/>
    <property type="match status" value="1"/>
</dbReference>
<dbReference type="GO" id="GO:0005634">
    <property type="term" value="C:nucleus"/>
    <property type="evidence" value="ECO:0007669"/>
    <property type="project" value="TreeGrafter"/>
</dbReference>
<dbReference type="GO" id="GO:0048257">
    <property type="term" value="F:3'-flap endonuclease activity"/>
    <property type="evidence" value="ECO:0007669"/>
    <property type="project" value="TreeGrafter"/>
</dbReference>
<dbReference type="InterPro" id="IPR011335">
    <property type="entry name" value="Restrct_endonuc-II-like"/>
</dbReference>
<organism evidence="3">
    <name type="scientific">viral metagenome</name>
    <dbReference type="NCBI Taxonomy" id="1070528"/>
    <lineage>
        <taxon>unclassified sequences</taxon>
        <taxon>metagenomes</taxon>
        <taxon>organismal metagenomes</taxon>
    </lineage>
</organism>
<proteinExistence type="predicted"/>
<dbReference type="PANTHER" id="PTHR13451">
    <property type="entry name" value="CLASS II CROSSOVER JUNCTION ENDONUCLEASE MUS81"/>
    <property type="match status" value="1"/>
</dbReference>
<feature type="domain" description="ERCC4" evidence="2">
    <location>
        <begin position="3"/>
        <end position="88"/>
    </location>
</feature>
<dbReference type="GO" id="GO:0031573">
    <property type="term" value="P:mitotic intra-S DNA damage checkpoint signaling"/>
    <property type="evidence" value="ECO:0007669"/>
    <property type="project" value="TreeGrafter"/>
</dbReference>
<accession>A0A6C0H7R8</accession>
<protein>
    <recommendedName>
        <fullName evidence="2">ERCC4 domain-containing protein</fullName>
    </recommendedName>
</protein>
<dbReference type="Gene3D" id="3.40.50.10130">
    <property type="match status" value="1"/>
</dbReference>
<evidence type="ECO:0000313" key="3">
    <source>
        <dbReference type="EMBL" id="QHT76053.1"/>
    </source>
</evidence>
<dbReference type="GO" id="GO:0008821">
    <property type="term" value="F:crossover junction DNA endonuclease activity"/>
    <property type="evidence" value="ECO:0007669"/>
    <property type="project" value="InterPro"/>
</dbReference>
<dbReference type="InterPro" id="IPR033309">
    <property type="entry name" value="Mus81"/>
</dbReference>
<dbReference type="InterPro" id="IPR006166">
    <property type="entry name" value="ERCC4_domain"/>
</dbReference>
<dbReference type="GO" id="GO:0000712">
    <property type="term" value="P:resolution of meiotic recombination intermediates"/>
    <property type="evidence" value="ECO:0007669"/>
    <property type="project" value="TreeGrafter"/>
</dbReference>
<dbReference type="GO" id="GO:0006308">
    <property type="term" value="P:DNA catabolic process"/>
    <property type="evidence" value="ECO:0007669"/>
    <property type="project" value="InterPro"/>
</dbReference>
<dbReference type="SMART" id="SM00891">
    <property type="entry name" value="ERCC4"/>
    <property type="match status" value="1"/>
</dbReference>
<dbReference type="GO" id="GO:0000727">
    <property type="term" value="P:double-strand break repair via break-induced replication"/>
    <property type="evidence" value="ECO:0007669"/>
    <property type="project" value="TreeGrafter"/>
</dbReference>
<dbReference type="Pfam" id="PF02732">
    <property type="entry name" value="ERCC4"/>
    <property type="match status" value="1"/>
</dbReference>
<dbReference type="EMBL" id="MN739887">
    <property type="protein sequence ID" value="QHT76053.1"/>
    <property type="molecule type" value="Genomic_DNA"/>
</dbReference>
<dbReference type="GO" id="GO:0048476">
    <property type="term" value="C:Holliday junction resolvase complex"/>
    <property type="evidence" value="ECO:0007669"/>
    <property type="project" value="TreeGrafter"/>
</dbReference>
<evidence type="ECO:0000256" key="1">
    <source>
        <dbReference type="ARBA" id="ARBA00022801"/>
    </source>
</evidence>
<keyword evidence="1" id="KW-0378">Hydrolase</keyword>
<dbReference type="InterPro" id="IPR047416">
    <property type="entry name" value="XPF_nuclease_Mus81"/>
</dbReference>
<dbReference type="AlphaFoldDB" id="A0A6C0H7R8"/>
<reference evidence="3" key="1">
    <citation type="journal article" date="2020" name="Nature">
        <title>Giant virus diversity and host interactions through global metagenomics.</title>
        <authorList>
            <person name="Schulz F."/>
            <person name="Roux S."/>
            <person name="Paez-Espino D."/>
            <person name="Jungbluth S."/>
            <person name="Walsh D.A."/>
            <person name="Denef V.J."/>
            <person name="McMahon K.D."/>
            <person name="Konstantinidis K.T."/>
            <person name="Eloe-Fadrosh E.A."/>
            <person name="Kyrpides N.C."/>
            <person name="Woyke T."/>
        </authorList>
    </citation>
    <scope>NUCLEOTIDE SEQUENCE</scope>
    <source>
        <strain evidence="3">GVMAG-M-3300023179-71</strain>
    </source>
</reference>
<evidence type="ECO:0000259" key="2">
    <source>
        <dbReference type="SMART" id="SM00891"/>
    </source>
</evidence>